<protein>
    <submittedName>
        <fullName evidence="2">CLUMA_CG001702, isoform A</fullName>
    </submittedName>
</protein>
<accession>A0A1J1HJ19</accession>
<proteinExistence type="predicted"/>
<name>A0A1J1HJ19_9DIPT</name>
<gene>
    <name evidence="2" type="ORF">CLUMA_CG001702</name>
</gene>
<organism evidence="2 3">
    <name type="scientific">Clunio marinus</name>
    <dbReference type="NCBI Taxonomy" id="568069"/>
    <lineage>
        <taxon>Eukaryota</taxon>
        <taxon>Metazoa</taxon>
        <taxon>Ecdysozoa</taxon>
        <taxon>Arthropoda</taxon>
        <taxon>Hexapoda</taxon>
        <taxon>Insecta</taxon>
        <taxon>Pterygota</taxon>
        <taxon>Neoptera</taxon>
        <taxon>Endopterygota</taxon>
        <taxon>Diptera</taxon>
        <taxon>Nematocera</taxon>
        <taxon>Chironomoidea</taxon>
        <taxon>Chironomidae</taxon>
        <taxon>Clunio</taxon>
    </lineage>
</organism>
<keyword evidence="1" id="KW-0732">Signal</keyword>
<dbReference type="OrthoDB" id="7788679at2759"/>
<dbReference type="AlphaFoldDB" id="A0A1J1HJ19"/>
<evidence type="ECO:0000313" key="3">
    <source>
        <dbReference type="Proteomes" id="UP000183832"/>
    </source>
</evidence>
<sequence length="173" mass="20335">MKHQSFCIFIIFYMFINTAVPFITKIQCSTSEARTCIEPFCFFTNNTADGVSANYGCKELSRPLNKINVHFKLYTKMYSQYFQVGYFPKFDYCTFIENIDKQNLLYYGVKLMKERLPESIRECPYIGKQLQVRNLNLTSDDLTFLPAGKYKVVCTFSDDDDYKILRMVTHVKI</sequence>
<keyword evidence="3" id="KW-1185">Reference proteome</keyword>
<feature type="chain" id="PRO_5012881980" evidence="1">
    <location>
        <begin position="22"/>
        <end position="173"/>
    </location>
</feature>
<feature type="signal peptide" evidence="1">
    <location>
        <begin position="1"/>
        <end position="21"/>
    </location>
</feature>
<evidence type="ECO:0000256" key="1">
    <source>
        <dbReference type="SAM" id="SignalP"/>
    </source>
</evidence>
<dbReference type="EMBL" id="CVRI01000006">
    <property type="protein sequence ID" value="CRK87915.1"/>
    <property type="molecule type" value="Genomic_DNA"/>
</dbReference>
<dbReference type="PANTHER" id="PTHR20898:SF0">
    <property type="entry name" value="DAEDALUS ON 3-RELATED"/>
    <property type="match status" value="1"/>
</dbReference>
<evidence type="ECO:0000313" key="2">
    <source>
        <dbReference type="EMBL" id="CRK87915.1"/>
    </source>
</evidence>
<dbReference type="InterPro" id="IPR010512">
    <property type="entry name" value="DUF1091"/>
</dbReference>
<dbReference type="PANTHER" id="PTHR20898">
    <property type="entry name" value="DAEDALUS ON 3-RELATED-RELATED"/>
    <property type="match status" value="1"/>
</dbReference>
<reference evidence="2 3" key="1">
    <citation type="submission" date="2015-04" db="EMBL/GenBank/DDBJ databases">
        <authorList>
            <person name="Syromyatnikov M.Y."/>
            <person name="Popov V.N."/>
        </authorList>
    </citation>
    <scope>NUCLEOTIDE SEQUENCE [LARGE SCALE GENOMIC DNA]</scope>
</reference>
<dbReference type="Proteomes" id="UP000183832">
    <property type="component" value="Unassembled WGS sequence"/>
</dbReference>
<dbReference type="Pfam" id="PF06477">
    <property type="entry name" value="DUF1091"/>
    <property type="match status" value="1"/>
</dbReference>